<organism evidence="2 3">
    <name type="scientific">Candidatus Accumulibacter appositus</name>
    <dbReference type="NCBI Taxonomy" id="1454003"/>
    <lineage>
        <taxon>Bacteria</taxon>
        <taxon>Pseudomonadati</taxon>
        <taxon>Pseudomonadota</taxon>
        <taxon>Betaproteobacteria</taxon>
        <taxon>Candidatus Accumulibacter</taxon>
    </lineage>
</organism>
<dbReference type="STRING" id="1454003.AW10_00630"/>
<name>A0A011NHE3_9PROT</name>
<dbReference type="AlphaFoldDB" id="A0A011NHE3"/>
<protein>
    <submittedName>
        <fullName evidence="2">Uncharacterized protein</fullName>
    </submittedName>
</protein>
<evidence type="ECO:0000313" key="2">
    <source>
        <dbReference type="EMBL" id="EXI82183.1"/>
    </source>
</evidence>
<feature type="region of interest" description="Disordered" evidence="1">
    <location>
        <begin position="1"/>
        <end position="28"/>
    </location>
</feature>
<dbReference type="Proteomes" id="UP000021816">
    <property type="component" value="Unassembled WGS sequence"/>
</dbReference>
<dbReference type="EMBL" id="JEMX01000012">
    <property type="protein sequence ID" value="EXI82183.1"/>
    <property type="molecule type" value="Genomic_DNA"/>
</dbReference>
<gene>
    <name evidence="2" type="ORF">AW10_00630</name>
</gene>
<reference evidence="2 3" key="1">
    <citation type="submission" date="2014-02" db="EMBL/GenBank/DDBJ databases">
        <title>Expanding our view of genomic diversity in Candidatus Accumulibacter clades.</title>
        <authorList>
            <person name="Skennerton C.T."/>
            <person name="Barr J.J."/>
            <person name="Slater F.R."/>
            <person name="Bond P.L."/>
            <person name="Tyson G.W."/>
        </authorList>
    </citation>
    <scope>NUCLEOTIDE SEQUENCE [LARGE SCALE GENOMIC DNA]</scope>
    <source>
        <strain evidence="3">BA-92</strain>
    </source>
</reference>
<sequence>MLKFNDRPTPKPMKLSPFSGEAEAESGRVPVVPVKGEQHDRALRVVNANATILAIGDGGIVLLDKNPMPLYRALC</sequence>
<accession>A0A011NHE3</accession>
<dbReference type="PATRIC" id="fig|1454003.3.peg.644"/>
<proteinExistence type="predicted"/>
<evidence type="ECO:0000313" key="3">
    <source>
        <dbReference type="Proteomes" id="UP000021816"/>
    </source>
</evidence>
<comment type="caution">
    <text evidence="2">The sequence shown here is derived from an EMBL/GenBank/DDBJ whole genome shotgun (WGS) entry which is preliminary data.</text>
</comment>
<evidence type="ECO:0000256" key="1">
    <source>
        <dbReference type="SAM" id="MobiDB-lite"/>
    </source>
</evidence>